<evidence type="ECO:0000259" key="8">
    <source>
        <dbReference type="PROSITE" id="PS50885"/>
    </source>
</evidence>
<dbReference type="GO" id="GO:0000155">
    <property type="term" value="F:phosphorelay sensor kinase activity"/>
    <property type="evidence" value="ECO:0007669"/>
    <property type="project" value="InterPro"/>
</dbReference>
<dbReference type="Pfam" id="PF02518">
    <property type="entry name" value="HATPase_c"/>
    <property type="match status" value="1"/>
</dbReference>
<dbReference type="STRING" id="937218.SAMN06297251_11094"/>
<dbReference type="Gene3D" id="3.30.565.10">
    <property type="entry name" value="Histidine kinase-like ATPase, C-terminal domain"/>
    <property type="match status" value="1"/>
</dbReference>
<dbReference type="Gene3D" id="6.10.340.10">
    <property type="match status" value="1"/>
</dbReference>
<dbReference type="Pfam" id="PF00672">
    <property type="entry name" value="HAMP"/>
    <property type="match status" value="1"/>
</dbReference>
<dbReference type="PANTHER" id="PTHR24421">
    <property type="entry name" value="NITRATE/NITRITE SENSOR PROTEIN NARX-RELATED"/>
    <property type="match status" value="1"/>
</dbReference>
<feature type="domain" description="HAMP" evidence="8">
    <location>
        <begin position="213"/>
        <end position="265"/>
    </location>
</feature>
<dbReference type="SUPFAM" id="SSF55874">
    <property type="entry name" value="ATPase domain of HSP90 chaperone/DNA topoisomerase II/histidine kinase"/>
    <property type="match status" value="1"/>
</dbReference>
<keyword evidence="10" id="KW-1185">Reference proteome</keyword>
<name>A0A1W2CIE9_9HYPH</name>
<sequence length="494" mass="52745">MSSDARDGGSAKPGRFDCFSAGRLSQIGRAASDRLWRIVPPLALRTRLALTLSIAFLGILAIGGTLATEQARGSIAEELASSRTVATNRVAQLLAELPASRDIPGQLQGFVRAYNGDRDVQIMLIDSVGAVRDSSQPAEDYRGLPEWFVSLLAPRPATRIIPLSGLAAPITAVVVAIDPRNEIAETWGDLFYALGILVAFVLVTFAVIWIVVERALSPVEDIRSAFGRIGAGDTGAHVTPRGPPEMRALAEGLNQMVDRLAEASIANRRLSEQLQRLQDEERASLARDLHDDVGPLLFAIDVEAGAIARKLPADAAPMVSDRVAAIRSSALEARRAVRRILADLRPGVMPGLGLKAAVEDHVSTLAQRHPETEFKVDALDGSYPPPVEMTLFRAIREAVNNALKHGTPKRITIRLVLNEDDAEAGRALVFTVTDDGGGFARETSMGGMGIVGMRERLEAAGGALRIDQVPIPAGVRVEGRIPLHEDGIESPGGA</sequence>
<keyword evidence="5" id="KW-0902">Two-component regulatory system</keyword>
<dbReference type="SMART" id="SM00304">
    <property type="entry name" value="HAMP"/>
    <property type="match status" value="1"/>
</dbReference>
<feature type="coiled-coil region" evidence="6">
    <location>
        <begin position="253"/>
        <end position="287"/>
    </location>
</feature>
<evidence type="ECO:0000256" key="6">
    <source>
        <dbReference type="SAM" id="Coils"/>
    </source>
</evidence>
<evidence type="ECO:0000256" key="2">
    <source>
        <dbReference type="ARBA" id="ARBA00022553"/>
    </source>
</evidence>
<dbReference type="CDD" id="cd16917">
    <property type="entry name" value="HATPase_UhpB-NarQ-NarX-like"/>
    <property type="match status" value="1"/>
</dbReference>
<keyword evidence="7" id="KW-0812">Transmembrane</keyword>
<dbReference type="SMART" id="SM00387">
    <property type="entry name" value="HATPase_c"/>
    <property type="match status" value="1"/>
</dbReference>
<dbReference type="CDD" id="cd06225">
    <property type="entry name" value="HAMP"/>
    <property type="match status" value="1"/>
</dbReference>
<dbReference type="GO" id="GO:0046983">
    <property type="term" value="F:protein dimerization activity"/>
    <property type="evidence" value="ECO:0007669"/>
    <property type="project" value="InterPro"/>
</dbReference>
<dbReference type="InterPro" id="IPR003660">
    <property type="entry name" value="HAMP_dom"/>
</dbReference>
<dbReference type="RefSeq" id="WP_244556930.1">
    <property type="nucleotide sequence ID" value="NZ_FWXR01000010.1"/>
</dbReference>
<keyword evidence="3" id="KW-0808">Transferase</keyword>
<keyword evidence="7" id="KW-0472">Membrane</keyword>
<dbReference type="InterPro" id="IPR003594">
    <property type="entry name" value="HATPase_dom"/>
</dbReference>
<gene>
    <name evidence="9" type="ORF">SAMN06297251_11094</name>
</gene>
<dbReference type="InterPro" id="IPR036890">
    <property type="entry name" value="HATPase_C_sf"/>
</dbReference>
<evidence type="ECO:0000256" key="7">
    <source>
        <dbReference type="SAM" id="Phobius"/>
    </source>
</evidence>
<dbReference type="PROSITE" id="PS50885">
    <property type="entry name" value="HAMP"/>
    <property type="match status" value="1"/>
</dbReference>
<reference evidence="9 10" key="1">
    <citation type="submission" date="2017-04" db="EMBL/GenBank/DDBJ databases">
        <authorList>
            <person name="Afonso C.L."/>
            <person name="Miller P.J."/>
            <person name="Scott M.A."/>
            <person name="Spackman E."/>
            <person name="Goraichik I."/>
            <person name="Dimitrov K.M."/>
            <person name="Suarez D.L."/>
            <person name="Swayne D.E."/>
        </authorList>
    </citation>
    <scope>NUCLEOTIDE SEQUENCE [LARGE SCALE GENOMIC DNA]</scope>
    <source>
        <strain evidence="9 10">CGMCC 1.10972</strain>
    </source>
</reference>
<dbReference type="SUPFAM" id="SSF158472">
    <property type="entry name" value="HAMP domain-like"/>
    <property type="match status" value="1"/>
</dbReference>
<evidence type="ECO:0000256" key="3">
    <source>
        <dbReference type="ARBA" id="ARBA00022679"/>
    </source>
</evidence>
<comment type="subcellular location">
    <subcellularLocation>
        <location evidence="1">Membrane</location>
    </subcellularLocation>
</comment>
<evidence type="ECO:0000313" key="9">
    <source>
        <dbReference type="EMBL" id="SMC84993.1"/>
    </source>
</evidence>
<evidence type="ECO:0000256" key="5">
    <source>
        <dbReference type="ARBA" id="ARBA00023012"/>
    </source>
</evidence>
<feature type="transmembrane region" description="Helical" evidence="7">
    <location>
        <begin position="48"/>
        <end position="67"/>
    </location>
</feature>
<keyword evidence="7" id="KW-1133">Transmembrane helix</keyword>
<proteinExistence type="predicted"/>
<evidence type="ECO:0000256" key="4">
    <source>
        <dbReference type="ARBA" id="ARBA00022777"/>
    </source>
</evidence>
<dbReference type="Pfam" id="PF07730">
    <property type="entry name" value="HisKA_3"/>
    <property type="match status" value="1"/>
</dbReference>
<dbReference type="InterPro" id="IPR050482">
    <property type="entry name" value="Sensor_HK_TwoCompSys"/>
</dbReference>
<dbReference type="EMBL" id="FWXR01000010">
    <property type="protein sequence ID" value="SMC84993.1"/>
    <property type="molecule type" value="Genomic_DNA"/>
</dbReference>
<dbReference type="AlphaFoldDB" id="A0A1W2CIE9"/>
<dbReference type="GO" id="GO:0016020">
    <property type="term" value="C:membrane"/>
    <property type="evidence" value="ECO:0007669"/>
    <property type="project" value="UniProtKB-SubCell"/>
</dbReference>
<feature type="transmembrane region" description="Helical" evidence="7">
    <location>
        <begin position="190"/>
        <end position="212"/>
    </location>
</feature>
<protein>
    <submittedName>
        <fullName evidence="9">Two-component system, NarL family, sensor histidine kinase UhpB</fullName>
    </submittedName>
</protein>
<dbReference type="PANTHER" id="PTHR24421:SF58">
    <property type="entry name" value="SIGNAL TRANSDUCTION HISTIDINE-PROTEIN KINASE_PHOSPHATASE UHPB"/>
    <property type="match status" value="1"/>
</dbReference>
<evidence type="ECO:0000256" key="1">
    <source>
        <dbReference type="ARBA" id="ARBA00004370"/>
    </source>
</evidence>
<evidence type="ECO:0000313" key="10">
    <source>
        <dbReference type="Proteomes" id="UP000192656"/>
    </source>
</evidence>
<dbReference type="Gene3D" id="1.20.5.1930">
    <property type="match status" value="1"/>
</dbReference>
<organism evidence="9 10">
    <name type="scientific">Fulvimarina manganoxydans</name>
    <dbReference type="NCBI Taxonomy" id="937218"/>
    <lineage>
        <taxon>Bacteria</taxon>
        <taxon>Pseudomonadati</taxon>
        <taxon>Pseudomonadota</taxon>
        <taxon>Alphaproteobacteria</taxon>
        <taxon>Hyphomicrobiales</taxon>
        <taxon>Aurantimonadaceae</taxon>
        <taxon>Fulvimarina</taxon>
    </lineage>
</organism>
<dbReference type="Proteomes" id="UP000192656">
    <property type="component" value="Unassembled WGS sequence"/>
</dbReference>
<keyword evidence="4 9" id="KW-0418">Kinase</keyword>
<keyword evidence="6" id="KW-0175">Coiled coil</keyword>
<accession>A0A1W2CIE9</accession>
<dbReference type="InterPro" id="IPR011712">
    <property type="entry name" value="Sig_transdc_His_kin_sub3_dim/P"/>
</dbReference>
<keyword evidence="2" id="KW-0597">Phosphoprotein</keyword>